<dbReference type="PROSITE" id="PS51635">
    <property type="entry name" value="PNPLA"/>
    <property type="match status" value="1"/>
</dbReference>
<dbReference type="SUPFAM" id="SSF52151">
    <property type="entry name" value="FabD/lysophospholipase-like"/>
    <property type="match status" value="1"/>
</dbReference>
<keyword evidence="3 4" id="KW-0443">Lipid metabolism</keyword>
<feature type="active site" description="Nucleophile" evidence="4">
    <location>
        <position position="167"/>
    </location>
</feature>
<dbReference type="EMBL" id="MZXV01000062">
    <property type="protein sequence ID" value="PZV34942.1"/>
    <property type="molecule type" value="Genomic_DNA"/>
</dbReference>
<dbReference type="Gene3D" id="3.40.1090.10">
    <property type="entry name" value="Cytosolic phospholipase A2 catalytic domain"/>
    <property type="match status" value="1"/>
</dbReference>
<keyword evidence="7" id="KW-1185">Reference proteome</keyword>
<comment type="caution">
    <text evidence="6">The sequence shown here is derived from an EMBL/GenBank/DDBJ whole genome shotgun (WGS) entry which is preliminary data.</text>
</comment>
<keyword evidence="1 4" id="KW-0378">Hydrolase</keyword>
<evidence type="ECO:0000259" key="5">
    <source>
        <dbReference type="PROSITE" id="PS51635"/>
    </source>
</evidence>
<evidence type="ECO:0000256" key="1">
    <source>
        <dbReference type="ARBA" id="ARBA00022801"/>
    </source>
</evidence>
<dbReference type="InterPro" id="IPR050301">
    <property type="entry name" value="NTE"/>
</dbReference>
<dbReference type="Pfam" id="PF01734">
    <property type="entry name" value="Patatin"/>
    <property type="match status" value="1"/>
</dbReference>
<feature type="short sequence motif" description="DGA/G" evidence="4">
    <location>
        <begin position="311"/>
        <end position="313"/>
    </location>
</feature>
<evidence type="ECO:0000256" key="2">
    <source>
        <dbReference type="ARBA" id="ARBA00022963"/>
    </source>
</evidence>
<dbReference type="PANTHER" id="PTHR14226:SF74">
    <property type="entry name" value="BLR4684 PROTEIN"/>
    <property type="match status" value="1"/>
</dbReference>
<feature type="active site" description="Proton acceptor" evidence="4">
    <location>
        <position position="311"/>
    </location>
</feature>
<dbReference type="PANTHER" id="PTHR14226">
    <property type="entry name" value="NEUROPATHY TARGET ESTERASE/SWISS CHEESE D.MELANOGASTER"/>
    <property type="match status" value="1"/>
</dbReference>
<feature type="domain" description="PNPLA" evidence="5">
    <location>
        <begin position="132"/>
        <end position="324"/>
    </location>
</feature>
<gene>
    <name evidence="6" type="ORF">B5V02_27970</name>
</gene>
<sequence length="443" mass="47565">MTTVRTSWSAEGGSSRSFSFCLAYAGCSAAAGILHRVSNLVPRPHRAGRLTRIIALSLCASQLTACIAAFPRDSVPQQFASAAEPPGYQRDIRIWGDSYASYPAGRLVRFHDERLKASKADPSINMRELNALTLSGGGSSGAFGAGILAGWAKAGTRPKFDIVTGISAGALIAPFAFLGPAYDGVLKDGFTEVSDANIYTRHSLLGALSSGSFTSNAPLAKMLDEHITDDMLTAIANEYAKGRRLFIGTTNLDADRAVIWDMGAIAASGRPDRKKLFNEVILASTSIPGIFPPVNLEVTAAGRTYHEMHVDGGTANEVFLMPAGLTLGKLDKTFHTKVKARLYVIRNGRTTPEYSSVKASLPDIAEKAVSSLIKTQGIGDLYRLYAIAKRDGIDFNAIDIPPDFTVEAKSPFDNRFMRALYAEGYEMGRGGVPWKKTPPGFSR</sequence>
<dbReference type="AlphaFoldDB" id="A0A2W7BW76"/>
<reference evidence="7" key="1">
    <citation type="submission" date="2017-03" db="EMBL/GenBank/DDBJ databases">
        <authorList>
            <person name="Safronova V.I."/>
            <person name="Sazanova A.L."/>
            <person name="Chirak E.R."/>
        </authorList>
    </citation>
    <scope>NUCLEOTIDE SEQUENCE [LARGE SCALE GENOMIC DNA]</scope>
    <source>
        <strain evidence="7">Ach-343</strain>
    </source>
</reference>
<organism evidence="6 7">
    <name type="scientific">Mesorhizobium kowhaii</name>
    <dbReference type="NCBI Taxonomy" id="1300272"/>
    <lineage>
        <taxon>Bacteria</taxon>
        <taxon>Pseudomonadati</taxon>
        <taxon>Pseudomonadota</taxon>
        <taxon>Alphaproteobacteria</taxon>
        <taxon>Hyphomicrobiales</taxon>
        <taxon>Phyllobacteriaceae</taxon>
        <taxon>Mesorhizobium</taxon>
    </lineage>
</organism>
<proteinExistence type="predicted"/>
<feature type="short sequence motif" description="GXGXXG" evidence="4">
    <location>
        <begin position="136"/>
        <end position="141"/>
    </location>
</feature>
<keyword evidence="2 4" id="KW-0442">Lipid degradation</keyword>
<evidence type="ECO:0000313" key="7">
    <source>
        <dbReference type="Proteomes" id="UP000248616"/>
    </source>
</evidence>
<evidence type="ECO:0000256" key="4">
    <source>
        <dbReference type="PROSITE-ProRule" id="PRU01161"/>
    </source>
</evidence>
<feature type="short sequence motif" description="GXSXG" evidence="4">
    <location>
        <begin position="165"/>
        <end position="169"/>
    </location>
</feature>
<dbReference type="GO" id="GO:0016787">
    <property type="term" value="F:hydrolase activity"/>
    <property type="evidence" value="ECO:0007669"/>
    <property type="project" value="UniProtKB-UniRule"/>
</dbReference>
<accession>A0A2W7BW76</accession>
<dbReference type="Proteomes" id="UP000248616">
    <property type="component" value="Unassembled WGS sequence"/>
</dbReference>
<dbReference type="InterPro" id="IPR002641">
    <property type="entry name" value="PNPLA_dom"/>
</dbReference>
<evidence type="ECO:0000256" key="3">
    <source>
        <dbReference type="ARBA" id="ARBA00023098"/>
    </source>
</evidence>
<dbReference type="InterPro" id="IPR016035">
    <property type="entry name" value="Acyl_Trfase/lysoPLipase"/>
</dbReference>
<dbReference type="GO" id="GO:0016042">
    <property type="term" value="P:lipid catabolic process"/>
    <property type="evidence" value="ECO:0007669"/>
    <property type="project" value="UniProtKB-UniRule"/>
</dbReference>
<evidence type="ECO:0000313" key="6">
    <source>
        <dbReference type="EMBL" id="PZV34942.1"/>
    </source>
</evidence>
<dbReference type="OrthoDB" id="323481at2"/>
<name>A0A2W7BW76_9HYPH</name>
<protein>
    <recommendedName>
        <fullName evidence="5">PNPLA domain-containing protein</fullName>
    </recommendedName>
</protein>